<organism evidence="4 5">
    <name type="scientific">Urochloa decumbens</name>
    <dbReference type="NCBI Taxonomy" id="240449"/>
    <lineage>
        <taxon>Eukaryota</taxon>
        <taxon>Viridiplantae</taxon>
        <taxon>Streptophyta</taxon>
        <taxon>Embryophyta</taxon>
        <taxon>Tracheophyta</taxon>
        <taxon>Spermatophyta</taxon>
        <taxon>Magnoliopsida</taxon>
        <taxon>Liliopsida</taxon>
        <taxon>Poales</taxon>
        <taxon>Poaceae</taxon>
        <taxon>PACMAD clade</taxon>
        <taxon>Panicoideae</taxon>
        <taxon>Panicodae</taxon>
        <taxon>Paniceae</taxon>
        <taxon>Melinidinae</taxon>
        <taxon>Urochloa</taxon>
    </lineage>
</organism>
<dbReference type="PANTHER" id="PTHR31642">
    <property type="entry name" value="TRICHOTHECENE 3-O-ACETYLTRANSFERASE"/>
    <property type="match status" value="1"/>
</dbReference>
<evidence type="ECO:0000256" key="1">
    <source>
        <dbReference type="ARBA" id="ARBA00009861"/>
    </source>
</evidence>
<dbReference type="Gene3D" id="3.30.559.10">
    <property type="entry name" value="Chloramphenicol acetyltransferase-like domain"/>
    <property type="match status" value="2"/>
</dbReference>
<evidence type="ECO:0000256" key="3">
    <source>
        <dbReference type="ARBA" id="ARBA00023315"/>
    </source>
</evidence>
<gene>
    <name evidence="4" type="ORF">URODEC1_LOCUS60726</name>
</gene>
<proteinExistence type="inferred from homology"/>
<evidence type="ECO:0000313" key="5">
    <source>
        <dbReference type="Proteomes" id="UP001497457"/>
    </source>
</evidence>
<keyword evidence="2" id="KW-0808">Transferase</keyword>
<dbReference type="GO" id="GO:0016747">
    <property type="term" value="F:acyltransferase activity, transferring groups other than amino-acyl groups"/>
    <property type="evidence" value="ECO:0007669"/>
    <property type="project" value="UniProtKB-ARBA"/>
</dbReference>
<accession>A0ABC9B4I9</accession>
<dbReference type="Proteomes" id="UP001497457">
    <property type="component" value="Chromosome 24b"/>
</dbReference>
<name>A0ABC9B4I9_9POAL</name>
<keyword evidence="5" id="KW-1185">Reference proteome</keyword>
<protein>
    <submittedName>
        <fullName evidence="4">Uncharacterized protein</fullName>
    </submittedName>
</protein>
<dbReference type="AlphaFoldDB" id="A0ABC9B4I9"/>
<evidence type="ECO:0000256" key="2">
    <source>
        <dbReference type="ARBA" id="ARBA00022679"/>
    </source>
</evidence>
<dbReference type="EMBL" id="OZ075134">
    <property type="protein sequence ID" value="CAL4991606.1"/>
    <property type="molecule type" value="Genomic_DNA"/>
</dbReference>
<reference evidence="4 5" key="2">
    <citation type="submission" date="2024-10" db="EMBL/GenBank/DDBJ databases">
        <authorList>
            <person name="Ryan C."/>
        </authorList>
    </citation>
    <scope>NUCLEOTIDE SEQUENCE [LARGE SCALE GENOMIC DNA]</scope>
</reference>
<evidence type="ECO:0000313" key="4">
    <source>
        <dbReference type="EMBL" id="CAL4991606.1"/>
    </source>
</evidence>
<reference evidence="5" key="1">
    <citation type="submission" date="2024-06" db="EMBL/GenBank/DDBJ databases">
        <authorList>
            <person name="Ryan C."/>
        </authorList>
    </citation>
    <scope>NUCLEOTIDE SEQUENCE [LARGE SCALE GENOMIC DNA]</scope>
</reference>
<comment type="similarity">
    <text evidence="1">Belongs to the plant acyltransferase family.</text>
</comment>
<dbReference type="InterPro" id="IPR023213">
    <property type="entry name" value="CAT-like_dom_sf"/>
</dbReference>
<keyword evidence="3" id="KW-0012">Acyltransferase</keyword>
<dbReference type="InterPro" id="IPR050317">
    <property type="entry name" value="Plant_Fungal_Acyltransferase"/>
</dbReference>
<sequence length="427" mass="46469">MPEVEKEGDQYSHFSTTMKIPIHSSKSVKPAHGPGNARDAPTATTFNVVPLTVFDEVNHNEHVTGIFAFNPPAPPIAILEAALAKVLAEYCELAGWLVVDNGRSGKRAILLNDNGALLVEASADVALCAIMPLQVGPEALELHPSCDCAEELMLVQFTLFPCGSFVVGCGFHHSVADGYGISAILIALGKAVRGMAFDPTTQVHDRVSLFKPRDPPGVEYAVPRVEQKAFENKSIDDDVVVETVHFSREFISQLQSRVSVGECWPYSVVQCSAVFDRATVHLAVNGRGRMVDPKVPKGYTGNVVLWARPTTTVRELVDTPLCRTVELISQEVTRIDNPISSELVMRNNIEVDSELGILLYDIDFGSGMPFLFMPTYSTPQPVEGAIFLVPTFTGDGGVVAYVPLFCRTVDRFMSCCYSLPPVAEARL</sequence>
<dbReference type="Pfam" id="PF02458">
    <property type="entry name" value="Transferase"/>
    <property type="match status" value="2"/>
</dbReference>
<dbReference type="PANTHER" id="PTHR31642:SF13">
    <property type="entry name" value="AGMATINE HYDROXYCINNAMOYLTRANSFERASE 1"/>
    <property type="match status" value="1"/>
</dbReference>